<evidence type="ECO:0000256" key="1">
    <source>
        <dbReference type="SAM" id="Phobius"/>
    </source>
</evidence>
<dbReference type="OrthoDB" id="2735536at2759"/>
<evidence type="ECO:0000313" key="2">
    <source>
        <dbReference type="EMBL" id="KAE9607163.1"/>
    </source>
</evidence>
<gene>
    <name evidence="2" type="ORF">Lalb_Chr09g0327151</name>
</gene>
<reference evidence="3" key="1">
    <citation type="journal article" date="2020" name="Nat. Commun.">
        <title>Genome sequence of the cluster root forming white lupin.</title>
        <authorList>
            <person name="Hufnagel B."/>
            <person name="Marques A."/>
            <person name="Soriano A."/>
            <person name="Marques L."/>
            <person name="Divol F."/>
            <person name="Doumas P."/>
            <person name="Sallet E."/>
            <person name="Mancinotti D."/>
            <person name="Carrere S."/>
            <person name="Marande W."/>
            <person name="Arribat S."/>
            <person name="Keller J."/>
            <person name="Huneau C."/>
            <person name="Blein T."/>
            <person name="Aime D."/>
            <person name="Laguerre M."/>
            <person name="Taylor J."/>
            <person name="Schubert V."/>
            <person name="Nelson M."/>
            <person name="Geu-Flores F."/>
            <person name="Crespi M."/>
            <person name="Gallardo-Guerrero K."/>
            <person name="Delaux P.-M."/>
            <person name="Salse J."/>
            <person name="Berges H."/>
            <person name="Guyot R."/>
            <person name="Gouzy J."/>
            <person name="Peret B."/>
        </authorList>
    </citation>
    <scope>NUCLEOTIDE SEQUENCE [LARGE SCALE GENOMIC DNA]</scope>
    <source>
        <strain evidence="3">cv. Amiga</strain>
    </source>
</reference>
<keyword evidence="1" id="KW-0812">Transmembrane</keyword>
<sequence length="96" mass="11296">MQYNFMHMISFLGSCIILIWIGNDFITHWTLGLEHVHLYVRQLSFWHCSFNDCPSKAKLTISTEKLIKEGFSYKYGMEEIFDHIVEYLKSKGALNS</sequence>
<accession>A0A6A4Q0I6</accession>
<organism evidence="2 3">
    <name type="scientific">Lupinus albus</name>
    <name type="common">White lupine</name>
    <name type="synonym">Lupinus termis</name>
    <dbReference type="NCBI Taxonomy" id="3870"/>
    <lineage>
        <taxon>Eukaryota</taxon>
        <taxon>Viridiplantae</taxon>
        <taxon>Streptophyta</taxon>
        <taxon>Embryophyta</taxon>
        <taxon>Tracheophyta</taxon>
        <taxon>Spermatophyta</taxon>
        <taxon>Magnoliopsida</taxon>
        <taxon>eudicotyledons</taxon>
        <taxon>Gunneridae</taxon>
        <taxon>Pentapetalae</taxon>
        <taxon>rosids</taxon>
        <taxon>fabids</taxon>
        <taxon>Fabales</taxon>
        <taxon>Fabaceae</taxon>
        <taxon>Papilionoideae</taxon>
        <taxon>50 kb inversion clade</taxon>
        <taxon>genistoids sensu lato</taxon>
        <taxon>core genistoids</taxon>
        <taxon>Genisteae</taxon>
        <taxon>Lupinus</taxon>
    </lineage>
</organism>
<proteinExistence type="predicted"/>
<keyword evidence="1" id="KW-1133">Transmembrane helix</keyword>
<comment type="caution">
    <text evidence="2">The sequence shown here is derived from an EMBL/GenBank/DDBJ whole genome shotgun (WGS) entry which is preliminary data.</text>
</comment>
<dbReference type="Proteomes" id="UP000447434">
    <property type="component" value="Chromosome 9"/>
</dbReference>
<evidence type="ECO:0000313" key="3">
    <source>
        <dbReference type="Proteomes" id="UP000447434"/>
    </source>
</evidence>
<protein>
    <submittedName>
        <fullName evidence="2">Putative anthocyanidin reductase ((2R,3R)-flavan-3-ol-forming)</fullName>
    </submittedName>
</protein>
<dbReference type="Gene3D" id="3.40.50.720">
    <property type="entry name" value="NAD(P)-binding Rossmann-like Domain"/>
    <property type="match status" value="1"/>
</dbReference>
<keyword evidence="1" id="KW-0472">Membrane</keyword>
<keyword evidence="3" id="KW-1185">Reference proteome</keyword>
<dbReference type="AlphaFoldDB" id="A0A6A4Q0I6"/>
<dbReference type="EMBL" id="WOCE01000009">
    <property type="protein sequence ID" value="KAE9607163.1"/>
    <property type="molecule type" value="Genomic_DNA"/>
</dbReference>
<feature type="transmembrane region" description="Helical" evidence="1">
    <location>
        <begin position="6"/>
        <end position="26"/>
    </location>
</feature>
<name>A0A6A4Q0I6_LUPAL</name>